<proteinExistence type="predicted"/>
<name>H7EGW3_9SPIR</name>
<protein>
    <submittedName>
        <fullName evidence="1">Uncharacterized protein</fullName>
    </submittedName>
</protein>
<evidence type="ECO:0000313" key="1">
    <source>
        <dbReference type="EMBL" id="EIC03181.1"/>
    </source>
</evidence>
<dbReference type="Proteomes" id="UP000003571">
    <property type="component" value="Unassembled WGS sequence"/>
</dbReference>
<sequence length="142" mass="16685">MFWIYNKKTVSTKIRNNNIEFDIRDGLSENQRKVLFAIYFLNDSPKYEDVMTYENGITFDEIKKELKSNKIYNYSDNELKEIINAFSKQKYPILSVNENKEICITRVFDKMFEGQKGTDYTQDSVLSSLFPNYLCNGGNGYS</sequence>
<accession>H7EGW3</accession>
<comment type="caution">
    <text evidence="1">The sequence shown here is derived from an EMBL/GenBank/DDBJ whole genome shotgun (WGS) entry which is preliminary data.</text>
</comment>
<feature type="non-terminal residue" evidence="1">
    <location>
        <position position="142"/>
    </location>
</feature>
<keyword evidence="2" id="KW-1185">Reference proteome</keyword>
<dbReference type="AlphaFoldDB" id="H7EGW3"/>
<gene>
    <name evidence="1" type="ORF">TresaDRAFT_2813</name>
</gene>
<dbReference type="EMBL" id="AGRW01000014">
    <property type="protein sequence ID" value="EIC03181.1"/>
    <property type="molecule type" value="Genomic_DNA"/>
</dbReference>
<evidence type="ECO:0000313" key="2">
    <source>
        <dbReference type="Proteomes" id="UP000003571"/>
    </source>
</evidence>
<reference evidence="1 2" key="1">
    <citation type="submission" date="2011-09" db="EMBL/GenBank/DDBJ databases">
        <title>The draft genome of Treponema saccharophilum DSM 2985.</title>
        <authorList>
            <consortium name="US DOE Joint Genome Institute (JGI-PGF)"/>
            <person name="Lucas S."/>
            <person name="Copeland A."/>
            <person name="Lapidus A."/>
            <person name="Glavina del Rio T."/>
            <person name="Dalin E."/>
            <person name="Tice H."/>
            <person name="Bruce D."/>
            <person name="Goodwin L."/>
            <person name="Pitluck S."/>
            <person name="Peters L."/>
            <person name="Kyrpides N."/>
            <person name="Mavromatis K."/>
            <person name="Ivanova N."/>
            <person name="Markowitz V."/>
            <person name="Cheng J.-F."/>
            <person name="Hugenholtz P."/>
            <person name="Woyke T."/>
            <person name="Wu D."/>
            <person name="Gronow S."/>
            <person name="Wellnitz S."/>
            <person name="Brambilla E."/>
            <person name="Klenk H.-P."/>
            <person name="Eisen J.A."/>
        </authorList>
    </citation>
    <scope>NUCLEOTIDE SEQUENCE [LARGE SCALE GENOMIC DNA]</scope>
    <source>
        <strain evidence="1 2">DSM 2985</strain>
    </source>
</reference>
<organism evidence="1 2">
    <name type="scientific">Treponema saccharophilum DSM 2985</name>
    <dbReference type="NCBI Taxonomy" id="907348"/>
    <lineage>
        <taxon>Bacteria</taxon>
        <taxon>Pseudomonadati</taxon>
        <taxon>Spirochaetota</taxon>
        <taxon>Spirochaetia</taxon>
        <taxon>Spirochaetales</taxon>
        <taxon>Treponemataceae</taxon>
        <taxon>Treponema</taxon>
    </lineage>
</organism>